<feature type="signal peptide" evidence="2">
    <location>
        <begin position="1"/>
        <end position="21"/>
    </location>
</feature>
<feature type="chain" id="PRO_5043571955" description="SLH domain-containing protein" evidence="2">
    <location>
        <begin position="22"/>
        <end position="753"/>
    </location>
</feature>
<name>A0AAU9EK68_9FIRM</name>
<evidence type="ECO:0000313" key="4">
    <source>
        <dbReference type="EMBL" id="BEP29973.1"/>
    </source>
</evidence>
<proteinExistence type="predicted"/>
<dbReference type="PROSITE" id="PS51272">
    <property type="entry name" value="SLH"/>
    <property type="match status" value="2"/>
</dbReference>
<evidence type="ECO:0000259" key="3">
    <source>
        <dbReference type="PROSITE" id="PS51272"/>
    </source>
</evidence>
<protein>
    <recommendedName>
        <fullName evidence="3">SLH domain-containing protein</fullName>
    </recommendedName>
</protein>
<evidence type="ECO:0000256" key="2">
    <source>
        <dbReference type="SAM" id="SignalP"/>
    </source>
</evidence>
<sequence length="753" mass="85022">MKKIVQLTLILLLITAGISFADSSGFNVNLESNIVNNSFVKGNIVSEKNTFVVTYKCISEDGNKLITLGEIKSNNFTIELMDNLESGKYKIIFSENGNKIEKSFSYVKNPTNNVKAKFNQKEFYIFDTVKLSGSIESPLSEYVTLKVTNKEGTRIVTVSQIKLLGNKFDFNLGKFGISDIGKYKITLKNGSLIKNYEFEVKKYKEANHKKKKKNTTVVVNDDIIPSEAINMDISLPGAIKSILEDSMKSFLKKIMNSKEKTAGIRKINKSINDELKKLDFKNGSSIVDKQTNLVRTMMFSANVDISDAKIMVKDLITTNVKTLFSKSEFDKKDKKVNTRKVSKSLSRLIEKLIEKSGRIALTDNMALVSDKNEKYKNKKSYKIDKNLLTDSIKNILETKKEMLKTLSDSNLNDMILHDQYVNISLPKSNDSEALSLELDPNAIQDLRDNKLGITVKSKDVSFMIPSSLMGNFSNSIKLQSSNVSSEKRKVLNKKTNNGLVKELKTLDLSAETNGEKIKNKVKLSFSLDTLEDVDLNKLMVGVFENGKWTKLSYEVVDNEVEFMAPHFSVYSLMSFENNFEDTRSNWAVNYINSLTAKGIVNGKSDMRFDPNSNITRAEFAKILVTYLGLDDKITTNFKDVKKDKWYYDITALAGMNGISYGSSKGNFYPEADINRNDMAMMISKAYYIKNGYELTGESSVFDDDSLLNAESKKAIYALRANNIISGYEDNTFRPNDTATRAEAVKIMYEFIKY</sequence>
<dbReference type="PANTHER" id="PTHR43308">
    <property type="entry name" value="OUTER MEMBRANE PROTEIN ALPHA-RELATED"/>
    <property type="match status" value="1"/>
</dbReference>
<dbReference type="EMBL" id="AP028654">
    <property type="protein sequence ID" value="BEP29973.1"/>
    <property type="molecule type" value="Genomic_DNA"/>
</dbReference>
<keyword evidence="1" id="KW-0677">Repeat</keyword>
<dbReference type="Proteomes" id="UP001321786">
    <property type="component" value="Chromosome"/>
</dbReference>
<dbReference type="KEGG" id="hprf:HLPR_23040"/>
<organism evidence="4 5">
    <name type="scientific">Helicovermis profundi</name>
    <dbReference type="NCBI Taxonomy" id="3065157"/>
    <lineage>
        <taxon>Bacteria</taxon>
        <taxon>Bacillati</taxon>
        <taxon>Bacillota</taxon>
        <taxon>Clostridia</taxon>
        <taxon>Helicovermis</taxon>
    </lineage>
</organism>
<feature type="domain" description="SLH" evidence="3">
    <location>
        <begin position="698"/>
        <end position="753"/>
    </location>
</feature>
<reference evidence="4 5" key="1">
    <citation type="submission" date="2023-08" db="EMBL/GenBank/DDBJ databases">
        <title>Helicovermis profunda gen. nov., sp. nov., a novel mesophilic, fermentative bacterium within the Bacillota from a deep-sea hydrothermal vent chimney.</title>
        <authorList>
            <person name="Miyazaki U."/>
            <person name="Mizutani D."/>
            <person name="Hashimoto Y."/>
            <person name="Tame A."/>
            <person name="Sawayama S."/>
            <person name="Miyazaki J."/>
            <person name="Takai K."/>
            <person name="Nakagawa S."/>
        </authorList>
    </citation>
    <scope>NUCLEOTIDE SEQUENCE [LARGE SCALE GENOMIC DNA]</scope>
    <source>
        <strain evidence="4 5">S502</strain>
    </source>
</reference>
<feature type="domain" description="SLH" evidence="3">
    <location>
        <begin position="574"/>
        <end position="637"/>
    </location>
</feature>
<keyword evidence="2" id="KW-0732">Signal</keyword>
<accession>A0AAU9EK68</accession>
<gene>
    <name evidence="4" type="ORF">HLPR_23040</name>
</gene>
<dbReference type="AlphaFoldDB" id="A0AAU9EK68"/>
<dbReference type="Pfam" id="PF00395">
    <property type="entry name" value="SLH"/>
    <property type="match status" value="3"/>
</dbReference>
<dbReference type="InterPro" id="IPR051465">
    <property type="entry name" value="Cell_Envelope_Struct_Comp"/>
</dbReference>
<dbReference type="InterPro" id="IPR001119">
    <property type="entry name" value="SLH_dom"/>
</dbReference>
<evidence type="ECO:0000256" key="1">
    <source>
        <dbReference type="ARBA" id="ARBA00022737"/>
    </source>
</evidence>
<keyword evidence="5" id="KW-1185">Reference proteome</keyword>
<dbReference type="RefSeq" id="WP_338535578.1">
    <property type="nucleotide sequence ID" value="NZ_AP028654.1"/>
</dbReference>
<evidence type="ECO:0000313" key="5">
    <source>
        <dbReference type="Proteomes" id="UP001321786"/>
    </source>
</evidence>
<dbReference type="PANTHER" id="PTHR43308:SF5">
    <property type="entry name" value="S-LAYER PROTEIN _ PEPTIDOGLYCAN ENDO-BETA-N-ACETYLGLUCOSAMINIDASE"/>
    <property type="match status" value="1"/>
</dbReference>